<dbReference type="RefSeq" id="WP_133576639.1">
    <property type="nucleotide sequence ID" value="NZ_SNYC01000005.1"/>
</dbReference>
<dbReference type="InterPro" id="IPR009057">
    <property type="entry name" value="Homeodomain-like_sf"/>
</dbReference>
<keyword evidence="6" id="KW-1185">Reference proteome</keyword>
<dbReference type="PROSITE" id="PS00041">
    <property type="entry name" value="HTH_ARAC_FAMILY_1"/>
    <property type="match status" value="1"/>
</dbReference>
<keyword evidence="1" id="KW-0805">Transcription regulation</keyword>
<dbReference type="PANTHER" id="PTHR47893">
    <property type="entry name" value="REGULATORY PROTEIN PCHR"/>
    <property type="match status" value="1"/>
</dbReference>
<dbReference type="OrthoDB" id="799767at2"/>
<comment type="caution">
    <text evidence="5">The sequence shown here is derived from an EMBL/GenBank/DDBJ whole genome shotgun (WGS) entry which is preliminary data.</text>
</comment>
<dbReference type="SUPFAM" id="SSF46689">
    <property type="entry name" value="Homeodomain-like"/>
    <property type="match status" value="1"/>
</dbReference>
<dbReference type="EMBL" id="SNYC01000005">
    <property type="protein sequence ID" value="TDQ08245.1"/>
    <property type="molecule type" value="Genomic_DNA"/>
</dbReference>
<dbReference type="AlphaFoldDB" id="A0A4R6SS93"/>
<evidence type="ECO:0000313" key="5">
    <source>
        <dbReference type="EMBL" id="TDQ08245.1"/>
    </source>
</evidence>
<dbReference type="Gene3D" id="1.10.10.60">
    <property type="entry name" value="Homeodomain-like"/>
    <property type="match status" value="2"/>
</dbReference>
<sequence length="324" mass="38159">MLIKAKIENHSEWLFLEEIPDKYLADHRISEKQVTIKDAPIGMNNYQVSTNGLFLLYSEMRFDEQVRILTEVEGEAIACQFIFSKQGPSKNKVQKTFGQSRHNIRYIPSSKDAYEIKPNVDYVYFLAVLSKDYYLHLVDVASPLHEGFVREMEKGIYTSFADADLFVTPEMRRSIDEIRTCKQDGALKRLFTDARMLELIMYQLEQFSHSMDDEQDILRDEDITKLEMAREILQEQYRQPPTQKQLSKLILLNEFKLRSGFKKYFGSTIYDYITRLRMEEARKLIVKEKKNMYEVGMLVGFKHQASFTKSFKKYYGITPSDVRT</sequence>
<dbReference type="GO" id="GO:0043565">
    <property type="term" value="F:sequence-specific DNA binding"/>
    <property type="evidence" value="ECO:0007669"/>
    <property type="project" value="InterPro"/>
</dbReference>
<dbReference type="PANTHER" id="PTHR47893:SF1">
    <property type="entry name" value="REGULATORY PROTEIN PCHR"/>
    <property type="match status" value="1"/>
</dbReference>
<proteinExistence type="predicted"/>
<dbReference type="Pfam" id="PF12833">
    <property type="entry name" value="HTH_18"/>
    <property type="match status" value="1"/>
</dbReference>
<dbReference type="SMART" id="SM00342">
    <property type="entry name" value="HTH_ARAC"/>
    <property type="match status" value="1"/>
</dbReference>
<dbReference type="InterPro" id="IPR018060">
    <property type="entry name" value="HTH_AraC"/>
</dbReference>
<dbReference type="GO" id="GO:0003700">
    <property type="term" value="F:DNA-binding transcription factor activity"/>
    <property type="evidence" value="ECO:0007669"/>
    <property type="project" value="InterPro"/>
</dbReference>
<dbReference type="InterPro" id="IPR020449">
    <property type="entry name" value="Tscrpt_reg_AraC-type_HTH"/>
</dbReference>
<name>A0A4R6SS93_9SPHI</name>
<evidence type="ECO:0000313" key="6">
    <source>
        <dbReference type="Proteomes" id="UP000295620"/>
    </source>
</evidence>
<feature type="domain" description="HTH araC/xylS-type" evidence="4">
    <location>
        <begin position="227"/>
        <end position="324"/>
    </location>
</feature>
<dbReference type="PRINTS" id="PR00032">
    <property type="entry name" value="HTHARAC"/>
</dbReference>
<dbReference type="Proteomes" id="UP000295620">
    <property type="component" value="Unassembled WGS sequence"/>
</dbReference>
<gene>
    <name evidence="5" type="ORF">ATK78_2753</name>
</gene>
<accession>A0A4R6SS93</accession>
<dbReference type="InterPro" id="IPR018062">
    <property type="entry name" value="HTH_AraC-typ_CS"/>
</dbReference>
<keyword evidence="2" id="KW-0238">DNA-binding</keyword>
<evidence type="ECO:0000259" key="4">
    <source>
        <dbReference type="PROSITE" id="PS01124"/>
    </source>
</evidence>
<evidence type="ECO:0000256" key="2">
    <source>
        <dbReference type="ARBA" id="ARBA00023125"/>
    </source>
</evidence>
<keyword evidence="3" id="KW-0804">Transcription</keyword>
<evidence type="ECO:0000256" key="3">
    <source>
        <dbReference type="ARBA" id="ARBA00023163"/>
    </source>
</evidence>
<dbReference type="PROSITE" id="PS01124">
    <property type="entry name" value="HTH_ARAC_FAMILY_2"/>
    <property type="match status" value="1"/>
</dbReference>
<protein>
    <submittedName>
        <fullName evidence="5">AraC family transcriptional regulator</fullName>
    </submittedName>
</protein>
<dbReference type="InterPro" id="IPR053142">
    <property type="entry name" value="PchR_regulatory_protein"/>
</dbReference>
<organism evidence="5 6">
    <name type="scientific">Pedobacter metabolipauper</name>
    <dbReference type="NCBI Taxonomy" id="425513"/>
    <lineage>
        <taxon>Bacteria</taxon>
        <taxon>Pseudomonadati</taxon>
        <taxon>Bacteroidota</taxon>
        <taxon>Sphingobacteriia</taxon>
        <taxon>Sphingobacteriales</taxon>
        <taxon>Sphingobacteriaceae</taxon>
        <taxon>Pedobacter</taxon>
    </lineage>
</organism>
<evidence type="ECO:0000256" key="1">
    <source>
        <dbReference type="ARBA" id="ARBA00023015"/>
    </source>
</evidence>
<reference evidence="5 6" key="1">
    <citation type="submission" date="2019-03" db="EMBL/GenBank/DDBJ databases">
        <title>Genomic Encyclopedia of Archaeal and Bacterial Type Strains, Phase II (KMG-II): from individual species to whole genera.</title>
        <authorList>
            <person name="Goeker M."/>
        </authorList>
    </citation>
    <scope>NUCLEOTIDE SEQUENCE [LARGE SCALE GENOMIC DNA]</scope>
    <source>
        <strain evidence="5 6">DSM 19035</strain>
    </source>
</reference>